<evidence type="ECO:0000256" key="1">
    <source>
        <dbReference type="SAM" id="MobiDB-lite"/>
    </source>
</evidence>
<feature type="compositionally biased region" description="Pro residues" evidence="1">
    <location>
        <begin position="18"/>
        <end position="27"/>
    </location>
</feature>
<accession>A0ABT1JNR8</accession>
<name>A0ABT1JNR8_ACTCY</name>
<reference evidence="2 3" key="2">
    <citation type="submission" date="2022-06" db="EMBL/GenBank/DDBJ databases">
        <title>Genomic Encyclopedia of Type Strains, Phase I: the one thousand microbial genomes (KMG-I) project.</title>
        <authorList>
            <person name="Kyrpides N."/>
        </authorList>
    </citation>
    <scope>NUCLEOTIDE SEQUENCE [LARGE SCALE GENOMIC DNA]</scope>
    <source>
        <strain evidence="2 3">DSM 43889</strain>
    </source>
</reference>
<keyword evidence="3" id="KW-1185">Reference proteome</keyword>
<sequence>MGDGTRVPGVGFAGVASPPGPVRTPRPAPHRGSGLVRCSGAAGWARGSACSGSVLRALGGLAPRAAPSVFHRARPSAPTGGRGGGRRAVGPAGCSRPGSVRPPRTRRSPQVRWRSRAFHRPGRRAGPVGRGGGADRVRSPGRLGPGWHGSTAVSVALGADRWRAGGSVAEDGMSPSPDRRGPVLAGGRRPSTATPGSSVRGAAGLRTGSRPDPASPPGSPCGRRFRHRVGVRSPTRCGRRWPVPCPDGASAPAAGQRLLRPRPSPSRPAIRACGRRRRAAGGPRVLAGCPAGRPATSRTGSRDRAPPAPRRRRSRRSAHGSGRCSCP</sequence>
<dbReference type="EMBL" id="AUBJ02000001">
    <property type="protein sequence ID" value="MCP2333809.1"/>
    <property type="molecule type" value="Genomic_DNA"/>
</dbReference>
<protein>
    <submittedName>
        <fullName evidence="2">Uncharacterized protein</fullName>
    </submittedName>
</protein>
<dbReference type="Proteomes" id="UP000791080">
    <property type="component" value="Unassembled WGS sequence"/>
</dbReference>
<feature type="region of interest" description="Disordered" evidence="1">
    <location>
        <begin position="69"/>
        <end position="152"/>
    </location>
</feature>
<feature type="compositionally biased region" description="Basic residues" evidence="1">
    <location>
        <begin position="103"/>
        <end position="123"/>
    </location>
</feature>
<evidence type="ECO:0000313" key="3">
    <source>
        <dbReference type="Proteomes" id="UP000791080"/>
    </source>
</evidence>
<feature type="compositionally biased region" description="Basic residues" evidence="1">
    <location>
        <begin position="309"/>
        <end position="318"/>
    </location>
</feature>
<organism evidence="2 3">
    <name type="scientific">Actinoalloteichus caeruleus DSM 43889</name>
    <dbReference type="NCBI Taxonomy" id="1120930"/>
    <lineage>
        <taxon>Bacteria</taxon>
        <taxon>Bacillati</taxon>
        <taxon>Actinomycetota</taxon>
        <taxon>Actinomycetes</taxon>
        <taxon>Pseudonocardiales</taxon>
        <taxon>Pseudonocardiaceae</taxon>
        <taxon>Actinoalloteichus</taxon>
        <taxon>Actinoalloteichus cyanogriseus</taxon>
    </lineage>
</organism>
<reference evidence="2 3" key="1">
    <citation type="submission" date="2013-07" db="EMBL/GenBank/DDBJ databases">
        <authorList>
            <consortium name="DOE Joint Genome Institute"/>
            <person name="Reeve W."/>
            <person name="Huntemann M."/>
            <person name="Han J."/>
            <person name="Chen A."/>
            <person name="Kyrpides N."/>
            <person name="Mavromatis K."/>
            <person name="Markowitz V."/>
            <person name="Palaniappan K."/>
            <person name="Ivanova N."/>
            <person name="Schaumberg A."/>
            <person name="Pati A."/>
            <person name="Liolios K."/>
            <person name="Nordberg H.P."/>
            <person name="Cantor M.N."/>
            <person name="Hua S.X."/>
            <person name="Woyke T."/>
        </authorList>
    </citation>
    <scope>NUCLEOTIDE SEQUENCE [LARGE SCALE GENOMIC DNA]</scope>
    <source>
        <strain evidence="2 3">DSM 43889</strain>
    </source>
</reference>
<feature type="region of interest" description="Disordered" evidence="1">
    <location>
        <begin position="166"/>
        <end position="327"/>
    </location>
</feature>
<gene>
    <name evidence="2" type="ORF">G443_004079</name>
</gene>
<evidence type="ECO:0000313" key="2">
    <source>
        <dbReference type="EMBL" id="MCP2333809.1"/>
    </source>
</evidence>
<comment type="caution">
    <text evidence="2">The sequence shown here is derived from an EMBL/GenBank/DDBJ whole genome shotgun (WGS) entry which is preliminary data.</text>
</comment>
<proteinExistence type="predicted"/>
<feature type="region of interest" description="Disordered" evidence="1">
    <location>
        <begin position="1"/>
        <end position="34"/>
    </location>
</feature>